<dbReference type="InterPro" id="IPR001270">
    <property type="entry name" value="ClpA/B"/>
</dbReference>
<dbReference type="InterPro" id="IPR003959">
    <property type="entry name" value="ATPase_AAA_core"/>
</dbReference>
<keyword evidence="2" id="KW-0547">Nucleotide-binding</keyword>
<dbReference type="FunFam" id="3.40.50.300:FF:000025">
    <property type="entry name" value="ATP-dependent Clp protease subunit"/>
    <property type="match status" value="1"/>
</dbReference>
<dbReference type="GO" id="GO:0008233">
    <property type="term" value="F:peptidase activity"/>
    <property type="evidence" value="ECO:0007669"/>
    <property type="project" value="UniProtKB-KW"/>
</dbReference>
<keyword evidence="9" id="KW-1185">Reference proteome</keyword>
<dbReference type="Gene3D" id="1.10.1780.10">
    <property type="entry name" value="Clp, N-terminal domain"/>
    <property type="match status" value="1"/>
</dbReference>
<dbReference type="CDD" id="cd19499">
    <property type="entry name" value="RecA-like_ClpB_Hsp104-like"/>
    <property type="match status" value="1"/>
</dbReference>
<evidence type="ECO:0000313" key="8">
    <source>
        <dbReference type="EMBL" id="MBB6072337.1"/>
    </source>
</evidence>
<name>A0A841H2T2_9BACT</name>
<evidence type="ECO:0000256" key="5">
    <source>
        <dbReference type="SAM" id="Coils"/>
    </source>
</evidence>
<dbReference type="GO" id="GO:0005737">
    <property type="term" value="C:cytoplasm"/>
    <property type="evidence" value="ECO:0007669"/>
    <property type="project" value="TreeGrafter"/>
</dbReference>
<evidence type="ECO:0000256" key="1">
    <source>
        <dbReference type="ARBA" id="ARBA00022737"/>
    </source>
</evidence>
<dbReference type="Gene3D" id="3.40.50.300">
    <property type="entry name" value="P-loop containing nucleotide triphosphate hydrolases"/>
    <property type="match status" value="3"/>
</dbReference>
<dbReference type="GO" id="GO:0006355">
    <property type="term" value="P:regulation of DNA-templated transcription"/>
    <property type="evidence" value="ECO:0007669"/>
    <property type="project" value="InterPro"/>
</dbReference>
<evidence type="ECO:0000256" key="2">
    <source>
        <dbReference type="ARBA" id="ARBA00022741"/>
    </source>
</evidence>
<proteinExistence type="predicted"/>
<dbReference type="RefSeq" id="WP_170036525.1">
    <property type="nucleotide sequence ID" value="NZ_JABDTL010000002.1"/>
</dbReference>
<evidence type="ECO:0000256" key="4">
    <source>
        <dbReference type="ARBA" id="ARBA00023186"/>
    </source>
</evidence>
<dbReference type="PRINTS" id="PR00300">
    <property type="entry name" value="CLPPROTEASEA"/>
</dbReference>
<dbReference type="GO" id="GO:0016887">
    <property type="term" value="F:ATP hydrolysis activity"/>
    <property type="evidence" value="ECO:0007669"/>
    <property type="project" value="InterPro"/>
</dbReference>
<keyword evidence="4" id="KW-0143">Chaperone</keyword>
<dbReference type="Proteomes" id="UP000582837">
    <property type="component" value="Unassembled WGS sequence"/>
</dbReference>
<dbReference type="PANTHER" id="PTHR11638">
    <property type="entry name" value="ATP-DEPENDENT CLP PROTEASE"/>
    <property type="match status" value="1"/>
</dbReference>
<evidence type="ECO:0000259" key="7">
    <source>
        <dbReference type="PROSITE" id="PS50045"/>
    </source>
</evidence>
<dbReference type="Pfam" id="PF17871">
    <property type="entry name" value="AAA_lid_9"/>
    <property type="match status" value="1"/>
</dbReference>
<dbReference type="GO" id="GO:0006508">
    <property type="term" value="P:proteolysis"/>
    <property type="evidence" value="ECO:0007669"/>
    <property type="project" value="UniProtKB-KW"/>
</dbReference>
<dbReference type="GO" id="GO:0034605">
    <property type="term" value="P:cellular response to heat"/>
    <property type="evidence" value="ECO:0007669"/>
    <property type="project" value="TreeGrafter"/>
</dbReference>
<dbReference type="Pfam" id="PF07724">
    <property type="entry name" value="AAA_2"/>
    <property type="match status" value="1"/>
</dbReference>
<sequence>MDLNRLAMDVAAALEGARDYAVRGSIAYIHPAHLLTVLLDPGGPLHRAAAPLGLNPQAARDAVARTDAGAARLEPGRQPIAGRALRDLLDRAFAAADRRGVHTVEALDVALAAAASETPFGSALCDNGWTPDRLRAAEAAEAMQPAGKDAAALPEGQLARFSRDLTAAAREGKLSPVVGRDEEIRAVIRTLLRRTKNNPVLVGDPGVGKTAIVEGLAQRIVDGDVPESMRNARLLALDLTGLVAGAKYRGEFEERIKAVVDEVSRADDVILFLDELHTLVGAGGNAGGMDAANILKPPLARGELRAIGATTHDEYRERIESDGALARRFERIAVDEPDDESVLTMLHGARGRYEAHHGVRITEEALRTTVKLARRHLRDRYFPDKAFDVLDEAAARIRAQHESRPDAIDALQRDLVRLRGRLGVADNGDRAGLEAQIAERQAELSTLETRWTEEREASTGLTATQAAVAEKEAQLDAAERAGEVERAAELRYGSLKYLLEQRDDLQRRMGAVEAAGLLVPREVRAIDVAEVVARRARVPVSRMMEGERDRLLLLEDRLGGRVHGQEDAVATLSDAARRMRADLRKKRKPASYLLVGPTGVGKTELAKALAEALFDDESALIRIDMAEYKESHSVSGLIGSRPGLVGSEQGGFLTEQVRRNPHSVVLFDEIEKAHPEVIDILLGVLDEGRLTDAKGRFCDFTNTVILLTSNLGVREANASAADAEQRKEIILKVVEGSLRPELFNRLSGVVPFNELAMPVLDQIVRNHLAGIGAQLRDEHGATLQADDDAVALLAERAYDPAYGARPVERTLERLVISDLSRSIIAGDVTPGSAVWIVRDGDEVAVLAGPPDEVAEEVERIRADNAEAAAAAQAAADAEAAAGADGPADAAPSAAPDGDPARPVGAA</sequence>
<evidence type="ECO:0000313" key="9">
    <source>
        <dbReference type="Proteomes" id="UP000582837"/>
    </source>
</evidence>
<evidence type="ECO:0000256" key="3">
    <source>
        <dbReference type="ARBA" id="ARBA00022840"/>
    </source>
</evidence>
<dbReference type="SMART" id="SM00382">
    <property type="entry name" value="AAA"/>
    <property type="match status" value="2"/>
</dbReference>
<dbReference type="PANTHER" id="PTHR11638:SF18">
    <property type="entry name" value="HEAT SHOCK PROTEIN 104"/>
    <property type="match status" value="1"/>
</dbReference>
<dbReference type="InterPro" id="IPR036628">
    <property type="entry name" value="Clp_N_dom_sf"/>
</dbReference>
<accession>A0A841H2T2</accession>
<dbReference type="InterPro" id="IPR018368">
    <property type="entry name" value="ClpA/B_CS1"/>
</dbReference>
<feature type="domain" description="Sigma-54 factor interaction" evidence="7">
    <location>
        <begin position="562"/>
        <end position="747"/>
    </location>
</feature>
<dbReference type="PROSITE" id="PS00870">
    <property type="entry name" value="CLPAB_1"/>
    <property type="match status" value="1"/>
</dbReference>
<keyword evidence="3 8" id="KW-0067">ATP-binding</keyword>
<dbReference type="FunFam" id="3.40.50.300:FF:000010">
    <property type="entry name" value="Chaperone clpB 1, putative"/>
    <property type="match status" value="1"/>
</dbReference>
<keyword evidence="8" id="KW-0378">Hydrolase</keyword>
<feature type="compositionally biased region" description="Low complexity" evidence="6">
    <location>
        <begin position="871"/>
        <end position="897"/>
    </location>
</feature>
<keyword evidence="1" id="KW-0677">Repeat</keyword>
<reference evidence="8 9" key="1">
    <citation type="submission" date="2020-08" db="EMBL/GenBank/DDBJ databases">
        <title>Genomic Encyclopedia of Type Strains, Phase IV (KMG-IV): sequencing the most valuable type-strain genomes for metagenomic binning, comparative biology and taxonomic classification.</title>
        <authorList>
            <person name="Goeker M."/>
        </authorList>
    </citation>
    <scope>NUCLEOTIDE SEQUENCE [LARGE SCALE GENOMIC DNA]</scope>
    <source>
        <strain evidence="8 9">DSM 29007</strain>
    </source>
</reference>
<dbReference type="CDD" id="cd00009">
    <property type="entry name" value="AAA"/>
    <property type="match status" value="1"/>
</dbReference>
<dbReference type="Pfam" id="PF00004">
    <property type="entry name" value="AAA"/>
    <property type="match status" value="1"/>
</dbReference>
<feature type="coiled-coil region" evidence="5">
    <location>
        <begin position="430"/>
        <end position="481"/>
    </location>
</feature>
<dbReference type="InterPro" id="IPR027417">
    <property type="entry name" value="P-loop_NTPase"/>
</dbReference>
<keyword evidence="8" id="KW-0645">Protease</keyword>
<dbReference type="PROSITE" id="PS50045">
    <property type="entry name" value="SIGMA54_INTERACT_4"/>
    <property type="match status" value="1"/>
</dbReference>
<dbReference type="GO" id="GO:0005524">
    <property type="term" value="F:ATP binding"/>
    <property type="evidence" value="ECO:0007669"/>
    <property type="project" value="UniProtKB-KW"/>
</dbReference>
<keyword evidence="5" id="KW-0175">Coiled coil</keyword>
<comment type="caution">
    <text evidence="8">The sequence shown here is derived from an EMBL/GenBank/DDBJ whole genome shotgun (WGS) entry which is preliminary data.</text>
</comment>
<dbReference type="InterPro" id="IPR004176">
    <property type="entry name" value="Clp_R_N"/>
</dbReference>
<dbReference type="EMBL" id="JACHIA010000014">
    <property type="protein sequence ID" value="MBB6072337.1"/>
    <property type="molecule type" value="Genomic_DNA"/>
</dbReference>
<dbReference type="InterPro" id="IPR050130">
    <property type="entry name" value="ClpA_ClpB"/>
</dbReference>
<dbReference type="InterPro" id="IPR002078">
    <property type="entry name" value="Sigma_54_int"/>
</dbReference>
<dbReference type="Gene3D" id="1.10.8.60">
    <property type="match status" value="1"/>
</dbReference>
<dbReference type="AlphaFoldDB" id="A0A841H2T2"/>
<protein>
    <submittedName>
        <fullName evidence="8">ATP-dependent Clp protease ATP-binding subunit ClpB</fullName>
    </submittedName>
</protein>
<dbReference type="Pfam" id="PF10431">
    <property type="entry name" value="ClpB_D2-small"/>
    <property type="match status" value="1"/>
</dbReference>
<dbReference type="InterPro" id="IPR003593">
    <property type="entry name" value="AAA+_ATPase"/>
</dbReference>
<gene>
    <name evidence="8" type="ORF">HNQ61_003999</name>
</gene>
<dbReference type="InterPro" id="IPR019489">
    <property type="entry name" value="Clp_ATPase_C"/>
</dbReference>
<dbReference type="SMART" id="SM01086">
    <property type="entry name" value="ClpB_D2-small"/>
    <property type="match status" value="1"/>
</dbReference>
<evidence type="ECO:0000256" key="6">
    <source>
        <dbReference type="SAM" id="MobiDB-lite"/>
    </source>
</evidence>
<dbReference type="InterPro" id="IPR041546">
    <property type="entry name" value="ClpA/ClpB_AAA_lid"/>
</dbReference>
<feature type="region of interest" description="Disordered" evidence="6">
    <location>
        <begin position="871"/>
        <end position="906"/>
    </location>
</feature>
<dbReference type="SUPFAM" id="SSF81923">
    <property type="entry name" value="Double Clp-N motif"/>
    <property type="match status" value="1"/>
</dbReference>
<dbReference type="SUPFAM" id="SSF52540">
    <property type="entry name" value="P-loop containing nucleoside triphosphate hydrolases"/>
    <property type="match status" value="2"/>
</dbReference>
<dbReference type="Pfam" id="PF02861">
    <property type="entry name" value="Clp_N"/>
    <property type="match status" value="1"/>
</dbReference>
<organism evidence="8 9">
    <name type="scientific">Longimicrobium terrae</name>
    <dbReference type="NCBI Taxonomy" id="1639882"/>
    <lineage>
        <taxon>Bacteria</taxon>
        <taxon>Pseudomonadati</taxon>
        <taxon>Gemmatimonadota</taxon>
        <taxon>Longimicrobiia</taxon>
        <taxon>Longimicrobiales</taxon>
        <taxon>Longimicrobiaceae</taxon>
        <taxon>Longimicrobium</taxon>
    </lineage>
</organism>